<dbReference type="SMART" id="SM00015">
    <property type="entry name" value="IQ"/>
    <property type="match status" value="2"/>
</dbReference>
<dbReference type="Gene3D" id="1.20.120.720">
    <property type="entry name" value="Myosin VI head, motor domain, U50 subdomain"/>
    <property type="match status" value="1"/>
</dbReference>
<name>A0A5E4QJZ9_9NEOP</name>
<dbReference type="InterPro" id="IPR000048">
    <property type="entry name" value="IQ_motif_EF-hand-BS"/>
</dbReference>
<feature type="binding site" evidence="21">
    <location>
        <begin position="428"/>
        <end position="435"/>
    </location>
    <ligand>
        <name>ATP</name>
        <dbReference type="ChEBI" id="CHEBI:30616"/>
    </ligand>
</feature>
<feature type="compositionally biased region" description="Polar residues" evidence="23">
    <location>
        <begin position="1382"/>
        <end position="1391"/>
    </location>
</feature>
<evidence type="ECO:0000313" key="26">
    <source>
        <dbReference type="EMBL" id="VVC97307.1"/>
    </source>
</evidence>
<keyword evidence="10 21" id="KW-0547">Nucleotide-binding</keyword>
<keyword evidence="27" id="KW-1185">Reference proteome</keyword>
<evidence type="ECO:0000256" key="22">
    <source>
        <dbReference type="PROSITE-ProRule" id="PRU10141"/>
    </source>
</evidence>
<dbReference type="Pfam" id="PF00612">
    <property type="entry name" value="IQ"/>
    <property type="match status" value="1"/>
</dbReference>
<dbReference type="InterPro" id="IPR011009">
    <property type="entry name" value="Kinase-like_dom_sf"/>
</dbReference>
<feature type="binding site" evidence="22">
    <location>
        <position position="52"/>
    </location>
    <ligand>
        <name>ATP</name>
        <dbReference type="ChEBI" id="CHEBI:30616"/>
    </ligand>
</feature>
<keyword evidence="6" id="KW-0723">Serine/threonine-protein kinase</keyword>
<dbReference type="InterPro" id="IPR036961">
    <property type="entry name" value="Kinesin_motor_dom_sf"/>
</dbReference>
<proteinExistence type="inferred from homology"/>
<evidence type="ECO:0000256" key="16">
    <source>
        <dbReference type="ARBA" id="ARBA00023212"/>
    </source>
</evidence>
<evidence type="ECO:0000256" key="18">
    <source>
        <dbReference type="ARBA" id="ARBA00023305"/>
    </source>
</evidence>
<dbReference type="SUPFAM" id="SSF52540">
    <property type="entry name" value="P-loop containing nucleoside triphosphate hydrolases"/>
    <property type="match status" value="1"/>
</dbReference>
<dbReference type="PRINTS" id="PR00193">
    <property type="entry name" value="MYOSINHEAVY"/>
</dbReference>
<comment type="similarity">
    <text evidence="21">Belongs to the TRAFAC class myosin-kinesin ATPase superfamily. Myosin family.</text>
</comment>
<keyword evidence="17" id="KW-0966">Cell projection</keyword>
<organism evidence="26 27">
    <name type="scientific">Leptidea sinapis</name>
    <dbReference type="NCBI Taxonomy" id="189913"/>
    <lineage>
        <taxon>Eukaryota</taxon>
        <taxon>Metazoa</taxon>
        <taxon>Ecdysozoa</taxon>
        <taxon>Arthropoda</taxon>
        <taxon>Hexapoda</taxon>
        <taxon>Insecta</taxon>
        <taxon>Pterygota</taxon>
        <taxon>Neoptera</taxon>
        <taxon>Endopterygota</taxon>
        <taxon>Lepidoptera</taxon>
        <taxon>Glossata</taxon>
        <taxon>Ditrysia</taxon>
        <taxon>Papilionoidea</taxon>
        <taxon>Pieridae</taxon>
        <taxon>Dismorphiinae</taxon>
        <taxon>Leptidea</taxon>
    </lineage>
</organism>
<evidence type="ECO:0000256" key="15">
    <source>
        <dbReference type="ARBA" id="ARBA00023203"/>
    </source>
</evidence>
<dbReference type="Gene3D" id="1.20.5.190">
    <property type="match status" value="1"/>
</dbReference>
<evidence type="ECO:0000256" key="4">
    <source>
        <dbReference type="ARBA" id="ARBA00012513"/>
    </source>
</evidence>
<evidence type="ECO:0000256" key="17">
    <source>
        <dbReference type="ARBA" id="ARBA00023273"/>
    </source>
</evidence>
<reference evidence="26 27" key="1">
    <citation type="submission" date="2017-07" db="EMBL/GenBank/DDBJ databases">
        <authorList>
            <person name="Talla V."/>
            <person name="Backstrom N."/>
        </authorList>
    </citation>
    <scope>NUCLEOTIDE SEQUENCE [LARGE SCALE GENOMIC DNA]</scope>
</reference>
<evidence type="ECO:0000256" key="1">
    <source>
        <dbReference type="ARBA" id="ARBA00004245"/>
    </source>
</evidence>
<dbReference type="GO" id="GO:0016459">
    <property type="term" value="C:myosin complex"/>
    <property type="evidence" value="ECO:0007669"/>
    <property type="project" value="UniProtKB-KW"/>
</dbReference>
<dbReference type="PROSITE" id="PS50096">
    <property type="entry name" value="IQ"/>
    <property type="match status" value="1"/>
</dbReference>
<dbReference type="Pfam" id="PF00063">
    <property type="entry name" value="Myosin_head"/>
    <property type="match status" value="2"/>
</dbReference>
<comment type="caution">
    <text evidence="21">Lacks conserved residue(s) required for the propagation of feature annotation.</text>
</comment>
<evidence type="ECO:0000256" key="6">
    <source>
        <dbReference type="ARBA" id="ARBA00022527"/>
    </source>
</evidence>
<sequence length="1429" mass="163304">MFEGRIRETLNISALPSPHDRYKIEKKLGSGLFGKVFQAADDQATGKVVAVKVINYTDTNEDHVQDEYKILRDFTKHPNIIDFYGVFCERTEYVKKVWFVVELCEFGSVIDIVRKLKAADKKMSEEHIAYILKYTIKALVYLHENKVIHRNIRCSNILIKSNGEIKICDFALACRLSDSMEKTKTNIGSPSWMAPEIIIGGEGYGIRVDTWAIGISTIEMVDGKAPFEDMHPMGALFQIVRNPPPSLAKPSMSSNDINDFITECLEKNPEHRPFVMELEEHPFIQSVPENDFHLSTEIKMLFNDMQEKELPPRRAERIIKDGLLYTQGRPESETMQVEDLAALDYLTEDNVLTELHTKLEKGSFASFIGDILLILNPNQSDDIYNEHYHKKYECKSRSDNEPHIFAVADSAFQNALHHNEQQYILFSGECKSGKTTNVMHALSHLAYLGAMKNNTGERIQNAATVINACISGATPINANSTRAITNIQVTYGSSGKLSGAIFWLYQLEKWRVSSTDMAHANFNIMYYFYDAKEAEDKLEELCLEKYRKHRYLRILDESIRITPGAREHAKDNVKQYNNIIEYLKQLDWQEEEIKFFETVLAAILVLGNVRFRDGKNGSAEIENPEEAKKVAKLLALDETKFMWALLNYCLIENGSAVKRKHCTDDARDARDTLASTLYRRFVDWVVNCYHRNRLEQLIVNTTNEQLQFLYNQKIFAWEMQEEEEEEIPVIPLHYYDNKGSVDQLMARPAGIFYVLDEASRTGTTIKSNCKGPYVKLAGSHEFSVAHYTGKVNYDAREMADKNKDFLPPEMIETMRASENSTVQELFKNRLTITGNLTIAVDSSKSASGLKSQKDAENTKAQKFNTISKGQYSQVRRMRTAAATYRATSLELLKELSASGGIYFVRCIRTDLNDNPRGFQPEVVKQQLRAMAVLDTAKARQCGFSYRIPFAEFIKRYRFLAFDFDENVEETKDNCRLLLIRLKMEGWELGKTKVFLKYYNEEFLSRLYETQVKKIVKVQSMMRAFLGKRKAAQSKSKAQHIKELKKQKSANMNEDDAALVIQKAYRGHVVRKTYGPVVNKTGDIDPSTSVFLKRFARKWKSKSLFQVLLQYRAFRYQDLVHFSQQIHIYNQAFMELQSNSSTPVLLDRVKPQVKLDFLGGGKPTVWKLPFRLDEIQFYDTAHMCDPNVKSTDTFASPNDSDHEQWDEPFKHRFSSAGSNTRTKSTQTLLTVPFCRDPTQPMPKLPDERTEYTPNRPVVYKKKVVSSPQKFYQPPTPWATHVDDTDVSVPLRRASLYGTDGSEPCDPIRELQALAKSTGDLNEEDDPPFNFQAMLKKTPKNRASMKRYGGGGENDMLERKQAPPKRLISPMGPGSNKPGYGGSAPTSPMSPTYTYDDPLSRRNKNFVDNRDDNQTVQIAPGISVEGTVTDL</sequence>
<evidence type="ECO:0000256" key="3">
    <source>
        <dbReference type="ARBA" id="ARBA00006998"/>
    </source>
</evidence>
<feature type="domain" description="Myosin motor" evidence="25">
    <location>
        <begin position="335"/>
        <end position="1011"/>
    </location>
</feature>
<keyword evidence="15 21" id="KW-0009">Actin-binding</keyword>
<feature type="region of interest" description="Disordered" evidence="23">
    <location>
        <begin position="1338"/>
        <end position="1410"/>
    </location>
</feature>
<dbReference type="SUPFAM" id="SSF56112">
    <property type="entry name" value="Protein kinase-like (PK-like)"/>
    <property type="match status" value="1"/>
</dbReference>
<evidence type="ECO:0000313" key="27">
    <source>
        <dbReference type="Proteomes" id="UP000324832"/>
    </source>
</evidence>
<evidence type="ECO:0000256" key="23">
    <source>
        <dbReference type="SAM" id="MobiDB-lite"/>
    </source>
</evidence>
<dbReference type="InterPro" id="IPR000719">
    <property type="entry name" value="Prot_kinase_dom"/>
</dbReference>
<dbReference type="PROSITE" id="PS50011">
    <property type="entry name" value="PROTEIN_KINASE_DOM"/>
    <property type="match status" value="1"/>
</dbReference>
<dbReference type="CDD" id="cd23767">
    <property type="entry name" value="IQCD"/>
    <property type="match status" value="1"/>
</dbReference>
<dbReference type="GO" id="GO:0003779">
    <property type="term" value="F:actin binding"/>
    <property type="evidence" value="ECO:0007669"/>
    <property type="project" value="UniProtKB-KW"/>
</dbReference>
<dbReference type="PANTHER" id="PTHR46256:SF2">
    <property type="entry name" value="NEITHER INACTIVATION NOR AFTERPOTENTIAL PROTEIN C"/>
    <property type="match status" value="1"/>
</dbReference>
<dbReference type="InterPro" id="IPR052409">
    <property type="entry name" value="Myosin-III_kinase_activity"/>
</dbReference>
<keyword evidence="13 21" id="KW-0518">Myosin</keyword>
<dbReference type="PROSITE" id="PS51456">
    <property type="entry name" value="MYOSIN_MOTOR"/>
    <property type="match status" value="1"/>
</dbReference>
<dbReference type="Gene3D" id="3.40.850.10">
    <property type="entry name" value="Kinesin motor domain"/>
    <property type="match status" value="1"/>
</dbReference>
<gene>
    <name evidence="26" type="ORF">LSINAPIS_LOCUS8616</name>
</gene>
<evidence type="ECO:0000256" key="21">
    <source>
        <dbReference type="PROSITE-ProRule" id="PRU00782"/>
    </source>
</evidence>
<comment type="catalytic activity">
    <reaction evidence="19">
        <text>L-threonyl-[protein] + ATP = O-phospho-L-threonyl-[protein] + ADP + H(+)</text>
        <dbReference type="Rhea" id="RHEA:46608"/>
        <dbReference type="Rhea" id="RHEA-COMP:11060"/>
        <dbReference type="Rhea" id="RHEA-COMP:11605"/>
        <dbReference type="ChEBI" id="CHEBI:15378"/>
        <dbReference type="ChEBI" id="CHEBI:30013"/>
        <dbReference type="ChEBI" id="CHEBI:30616"/>
        <dbReference type="ChEBI" id="CHEBI:61977"/>
        <dbReference type="ChEBI" id="CHEBI:456216"/>
        <dbReference type="EC" id="2.7.11.1"/>
    </reaction>
</comment>
<evidence type="ECO:0000256" key="2">
    <source>
        <dbReference type="ARBA" id="ARBA00004316"/>
    </source>
</evidence>
<evidence type="ECO:0000256" key="19">
    <source>
        <dbReference type="ARBA" id="ARBA00047899"/>
    </source>
</evidence>
<keyword evidence="9" id="KW-0677">Repeat</keyword>
<keyword evidence="8" id="KW-0808">Transferase</keyword>
<evidence type="ECO:0000256" key="12">
    <source>
        <dbReference type="ARBA" id="ARBA00022840"/>
    </source>
</evidence>
<dbReference type="GO" id="GO:0005737">
    <property type="term" value="C:cytoplasm"/>
    <property type="evidence" value="ECO:0007669"/>
    <property type="project" value="UniProtKB-ARBA"/>
</dbReference>
<comment type="catalytic activity">
    <reaction evidence="20">
        <text>L-seryl-[protein] + ATP = O-phospho-L-seryl-[protein] + ADP + H(+)</text>
        <dbReference type="Rhea" id="RHEA:17989"/>
        <dbReference type="Rhea" id="RHEA-COMP:9863"/>
        <dbReference type="Rhea" id="RHEA-COMP:11604"/>
        <dbReference type="ChEBI" id="CHEBI:15378"/>
        <dbReference type="ChEBI" id="CHEBI:29999"/>
        <dbReference type="ChEBI" id="CHEBI:30616"/>
        <dbReference type="ChEBI" id="CHEBI:83421"/>
        <dbReference type="ChEBI" id="CHEBI:456216"/>
        <dbReference type="EC" id="2.7.11.1"/>
    </reaction>
</comment>
<evidence type="ECO:0000256" key="20">
    <source>
        <dbReference type="ARBA" id="ARBA00048679"/>
    </source>
</evidence>
<dbReference type="GO" id="GO:0042995">
    <property type="term" value="C:cell projection"/>
    <property type="evidence" value="ECO:0007669"/>
    <property type="project" value="UniProtKB-SubCell"/>
</dbReference>
<dbReference type="Gene3D" id="1.10.510.10">
    <property type="entry name" value="Transferase(Phosphotransferase) domain 1"/>
    <property type="match status" value="1"/>
</dbReference>
<protein>
    <recommendedName>
        <fullName evidence="4">non-specific serine/threonine protein kinase</fullName>
        <ecNumber evidence="4">2.7.11.1</ecNumber>
    </recommendedName>
</protein>
<keyword evidence="12 21" id="KW-0067">ATP-binding</keyword>
<comment type="subcellular location">
    <subcellularLocation>
        <location evidence="2">Cell projection</location>
    </subcellularLocation>
    <subcellularLocation>
        <location evidence="1">Cytoplasm</location>
        <location evidence="1">Cytoskeleton</location>
    </subcellularLocation>
</comment>
<keyword evidence="16" id="KW-0206">Cytoskeleton</keyword>
<comment type="similarity">
    <text evidence="3">In the C-terminal section; belongs to the TRAFAC class myosin-kinesin ATPase superfamily. Myosin family.</text>
</comment>
<keyword evidence="18" id="KW-0844">Vision</keyword>
<accession>A0A5E4QJZ9</accession>
<dbReference type="Pfam" id="PF00069">
    <property type="entry name" value="Pkinase"/>
    <property type="match status" value="1"/>
</dbReference>
<dbReference type="GO" id="GO:0004674">
    <property type="term" value="F:protein serine/threonine kinase activity"/>
    <property type="evidence" value="ECO:0007669"/>
    <property type="project" value="UniProtKB-KW"/>
</dbReference>
<keyword evidence="5" id="KW-0963">Cytoplasm</keyword>
<dbReference type="GO" id="GO:0005524">
    <property type="term" value="F:ATP binding"/>
    <property type="evidence" value="ECO:0007669"/>
    <property type="project" value="UniProtKB-UniRule"/>
</dbReference>
<dbReference type="EMBL" id="FZQP02003112">
    <property type="protein sequence ID" value="VVC97307.1"/>
    <property type="molecule type" value="Genomic_DNA"/>
</dbReference>
<dbReference type="InterPro" id="IPR027417">
    <property type="entry name" value="P-loop_NTPase"/>
</dbReference>
<evidence type="ECO:0000256" key="8">
    <source>
        <dbReference type="ARBA" id="ARBA00022679"/>
    </source>
</evidence>
<keyword evidence="11" id="KW-0418">Kinase</keyword>
<dbReference type="SMART" id="SM00242">
    <property type="entry name" value="MYSc"/>
    <property type="match status" value="1"/>
</dbReference>
<dbReference type="PANTHER" id="PTHR46256">
    <property type="entry name" value="AGAP011099-PA"/>
    <property type="match status" value="1"/>
</dbReference>
<dbReference type="GO" id="GO:0007601">
    <property type="term" value="P:visual perception"/>
    <property type="evidence" value="ECO:0007669"/>
    <property type="project" value="UniProtKB-KW"/>
</dbReference>
<evidence type="ECO:0000256" key="7">
    <source>
        <dbReference type="ARBA" id="ARBA00022606"/>
    </source>
</evidence>
<keyword evidence="7" id="KW-0716">Sensory transduction</keyword>
<dbReference type="Proteomes" id="UP000324832">
    <property type="component" value="Unassembled WGS sequence"/>
</dbReference>
<keyword evidence="14 21" id="KW-0505">Motor protein</keyword>
<dbReference type="Gene3D" id="1.20.58.530">
    <property type="match status" value="1"/>
</dbReference>
<evidence type="ECO:0000256" key="10">
    <source>
        <dbReference type="ARBA" id="ARBA00022741"/>
    </source>
</evidence>
<evidence type="ECO:0000256" key="9">
    <source>
        <dbReference type="ARBA" id="ARBA00022737"/>
    </source>
</evidence>
<feature type="domain" description="Protein kinase" evidence="24">
    <location>
        <begin position="22"/>
        <end position="284"/>
    </location>
</feature>
<dbReference type="EC" id="2.7.11.1" evidence="4"/>
<dbReference type="PROSITE" id="PS00107">
    <property type="entry name" value="PROTEIN_KINASE_ATP"/>
    <property type="match status" value="1"/>
</dbReference>
<evidence type="ECO:0000256" key="11">
    <source>
        <dbReference type="ARBA" id="ARBA00022777"/>
    </source>
</evidence>
<evidence type="ECO:0000256" key="14">
    <source>
        <dbReference type="ARBA" id="ARBA00023175"/>
    </source>
</evidence>
<evidence type="ECO:0000256" key="13">
    <source>
        <dbReference type="ARBA" id="ARBA00023123"/>
    </source>
</evidence>
<dbReference type="GO" id="GO:0000146">
    <property type="term" value="F:microfilament motor activity"/>
    <property type="evidence" value="ECO:0007669"/>
    <property type="project" value="TreeGrafter"/>
</dbReference>
<evidence type="ECO:0000259" key="25">
    <source>
        <dbReference type="PROSITE" id="PS51456"/>
    </source>
</evidence>
<dbReference type="InterPro" id="IPR001609">
    <property type="entry name" value="Myosin_head_motor_dom-like"/>
</dbReference>
<evidence type="ECO:0000259" key="24">
    <source>
        <dbReference type="PROSITE" id="PS50011"/>
    </source>
</evidence>
<dbReference type="Gene3D" id="6.20.240.20">
    <property type="match status" value="1"/>
</dbReference>
<dbReference type="InterPro" id="IPR017441">
    <property type="entry name" value="Protein_kinase_ATP_BS"/>
</dbReference>
<evidence type="ECO:0000256" key="5">
    <source>
        <dbReference type="ARBA" id="ARBA00022490"/>
    </source>
</evidence>
<dbReference type="GO" id="GO:0030832">
    <property type="term" value="P:regulation of actin filament length"/>
    <property type="evidence" value="ECO:0007669"/>
    <property type="project" value="TreeGrafter"/>
</dbReference>